<reference evidence="1 2" key="1">
    <citation type="submission" date="2017-08" db="EMBL/GenBank/DDBJ databases">
        <title>Infants hospitalized years apart are colonized by the same room-sourced microbial strains.</title>
        <authorList>
            <person name="Brooks B."/>
            <person name="Olm M.R."/>
            <person name="Firek B.A."/>
            <person name="Baker R."/>
            <person name="Thomas B.C."/>
            <person name="Morowitz M.J."/>
            <person name="Banfield J.F."/>
        </authorList>
    </citation>
    <scope>NUCLEOTIDE SEQUENCE [LARGE SCALE GENOMIC DNA]</scope>
    <source>
        <strain evidence="1">S2_003_000_R2_14</strain>
    </source>
</reference>
<comment type="caution">
    <text evidence="1">The sequence shown here is derived from an EMBL/GenBank/DDBJ whole genome shotgun (WGS) entry which is preliminary data.</text>
</comment>
<dbReference type="Proteomes" id="UP000249061">
    <property type="component" value="Unassembled WGS sequence"/>
</dbReference>
<accession>A0A2W5T1I0</accession>
<evidence type="ECO:0000313" key="2">
    <source>
        <dbReference type="Proteomes" id="UP000249061"/>
    </source>
</evidence>
<dbReference type="AlphaFoldDB" id="A0A2W5T1I0"/>
<dbReference type="InterPro" id="IPR036291">
    <property type="entry name" value="NAD(P)-bd_dom_sf"/>
</dbReference>
<dbReference type="PANTHER" id="PTHR14097">
    <property type="entry name" value="OXIDOREDUCTASE HTATIP2"/>
    <property type="match status" value="1"/>
</dbReference>
<sequence length="221" mass="23355">MSFRAIVIGGTGQVGGALIRALVAEPTCVEVVMVNRKAMKQSVDAKVRQVVMDTSADDFQSSVTTLAKSLEGRVVAASCVGVGAGSNKCTEEELKALEVGVVGAFARGVHAAGVEHFGLLTAVGSTSKSRFKYIRVMGLKEETVEAIGFKRLAIFQPGIIGGNEHTPKIVDWLGKLIPGRFGTVHQDDIGRAFVAEFRDSADASGVVGFENSAMKQRSRSL</sequence>
<evidence type="ECO:0008006" key="3">
    <source>
        <dbReference type="Google" id="ProtNLM"/>
    </source>
</evidence>
<evidence type="ECO:0000313" key="1">
    <source>
        <dbReference type="EMBL" id="PZR06683.1"/>
    </source>
</evidence>
<dbReference type="SUPFAM" id="SSF51735">
    <property type="entry name" value="NAD(P)-binding Rossmann-fold domains"/>
    <property type="match status" value="1"/>
</dbReference>
<name>A0A2W5T1I0_9BACT</name>
<dbReference type="EMBL" id="QFQP01000036">
    <property type="protein sequence ID" value="PZR06683.1"/>
    <property type="molecule type" value="Genomic_DNA"/>
</dbReference>
<organism evidence="1 2">
    <name type="scientific">Archangium gephyra</name>
    <dbReference type="NCBI Taxonomy" id="48"/>
    <lineage>
        <taxon>Bacteria</taxon>
        <taxon>Pseudomonadati</taxon>
        <taxon>Myxococcota</taxon>
        <taxon>Myxococcia</taxon>
        <taxon>Myxococcales</taxon>
        <taxon>Cystobacterineae</taxon>
        <taxon>Archangiaceae</taxon>
        <taxon>Archangium</taxon>
    </lineage>
</organism>
<proteinExistence type="predicted"/>
<gene>
    <name evidence="1" type="ORF">DI536_29655</name>
</gene>
<dbReference type="Gene3D" id="3.40.50.720">
    <property type="entry name" value="NAD(P)-binding Rossmann-like Domain"/>
    <property type="match status" value="1"/>
</dbReference>
<protein>
    <recommendedName>
        <fullName evidence="3">NAD(P)-binding domain-containing protein</fullName>
    </recommendedName>
</protein>
<dbReference type="PANTHER" id="PTHR14097:SF7">
    <property type="entry name" value="OXIDOREDUCTASE HTATIP2"/>
    <property type="match status" value="1"/>
</dbReference>